<dbReference type="GeneID" id="19331993"/>
<dbReference type="EMBL" id="KB446555">
    <property type="protein sequence ID" value="EME88856.1"/>
    <property type="molecule type" value="Genomic_DNA"/>
</dbReference>
<dbReference type="PIRSF" id="PIRSF017316">
    <property type="entry name" value="Pesterase_C1039"/>
    <property type="match status" value="1"/>
</dbReference>
<feature type="signal peptide" evidence="2">
    <location>
        <begin position="1"/>
        <end position="20"/>
    </location>
</feature>
<name>N1QAH0_PSEFD</name>
<dbReference type="PANTHER" id="PTHR11575">
    <property type="entry name" value="5'-NUCLEOTIDASE-RELATED"/>
    <property type="match status" value="1"/>
</dbReference>
<dbReference type="OrthoDB" id="7722975at2759"/>
<dbReference type="GO" id="GO:0019677">
    <property type="term" value="P:NAD+ catabolic process"/>
    <property type="evidence" value="ECO:0007669"/>
    <property type="project" value="EnsemblFungi"/>
</dbReference>
<feature type="chain" id="PRO_5004110114" evidence="2">
    <location>
        <begin position="21"/>
        <end position="627"/>
    </location>
</feature>
<dbReference type="InterPro" id="IPR053828">
    <property type="entry name" value="Nucleosidase_C"/>
</dbReference>
<dbReference type="FunFam" id="3.60.21.10:FF:000043">
    <property type="entry name" value="Ser/Thr protein phosphatase family"/>
    <property type="match status" value="1"/>
</dbReference>
<dbReference type="InterPro" id="IPR041823">
    <property type="entry name" value="YHR202W_N"/>
</dbReference>
<dbReference type="STRING" id="383855.N1QAH0"/>
<feature type="compositionally biased region" description="Basic and acidic residues" evidence="1">
    <location>
        <begin position="516"/>
        <end position="525"/>
    </location>
</feature>
<dbReference type="Pfam" id="PF21953">
    <property type="entry name" value="NadN_nucleosid_C"/>
    <property type="match status" value="1"/>
</dbReference>
<dbReference type="InterPro" id="IPR036907">
    <property type="entry name" value="5'-Nucleotdase_C_sf"/>
</dbReference>
<dbReference type="SUPFAM" id="SSF55816">
    <property type="entry name" value="5'-nucleotidase (syn. UDP-sugar hydrolase), C-terminal domain"/>
    <property type="match status" value="1"/>
</dbReference>
<evidence type="ECO:0000313" key="6">
    <source>
        <dbReference type="Proteomes" id="UP000016932"/>
    </source>
</evidence>
<evidence type="ECO:0000256" key="1">
    <source>
        <dbReference type="SAM" id="MobiDB-lite"/>
    </source>
</evidence>
<dbReference type="InterPro" id="IPR006179">
    <property type="entry name" value="5_nucleotidase/apyrase"/>
</dbReference>
<dbReference type="PANTHER" id="PTHR11575:SF43">
    <property type="entry name" value="SER_THR PROTEIN PHOSPHATASE FAMILY (AFU_ORTHOLOGUE AFUA_3G04160)"/>
    <property type="match status" value="1"/>
</dbReference>
<dbReference type="Gene3D" id="3.90.780.10">
    <property type="entry name" value="5'-Nucleotidase, C-terminal domain"/>
    <property type="match status" value="2"/>
</dbReference>
<sequence>MAFSRVPLLLALSHMLLATAEQPSAPSPIAAPLRDLPWGQLNFLHTTDTHGWHGGHLQEAQYSADWGDYISFASHLRKRADDEGSDLLLIDTGDRVEGNGLYDASKPKGEYTFDIIKHQRIDVITSGNHELYVRNTSIREYNEVVPDFKNAYIASNLDIFDPKTGEQVPLAQRFRKFTTKNQRIRVVAFGFLFNFKGNANNTVVQPVEETIKEQWFKDAIDDKEVDLFLVAGHVPVRDSPEFEAVFKAIRNVNWDAPIVFFGGHTHIRDYRKFGKNAWGLESGRYMETLGFMSITGLGTGEKEGEMMAAAKSPDYRRLYIDNNLFSLHRHSGTNKSTFDTELGKNVSKAIHTARQELDLDHAYGCAPHDFWLSRVPYPSDDSILTLLESKILPDTFKDAKAPSIILTNSGAIRFDIFKGPFTIDSTFLVSPFTSGFRTIKNVPYKAASQVLQMLNSEGPILPSDLLALEGAGDPSRIDELVLHLPVSADSLLHSELLPTKLHPQIGVQSQVPFVTDNDKDDDKDQPQVPGYTTKDDAGSDGDDTIHKPIKFYDVPNCIGTNVSFPAAAEPENVDLVYNEFIQNWVLLALRYLGEKREVEDTVSALDGKTLTDVISGWIHDNWACKEE</sequence>
<reference evidence="5 6" key="1">
    <citation type="journal article" date="2012" name="PLoS Pathog.">
        <title>Diverse lifestyles and strategies of plant pathogenesis encoded in the genomes of eighteen Dothideomycetes fungi.</title>
        <authorList>
            <person name="Ohm R.A."/>
            <person name="Feau N."/>
            <person name="Henrissat B."/>
            <person name="Schoch C.L."/>
            <person name="Horwitz B.A."/>
            <person name="Barry K.W."/>
            <person name="Condon B.J."/>
            <person name="Copeland A.C."/>
            <person name="Dhillon B."/>
            <person name="Glaser F."/>
            <person name="Hesse C.N."/>
            <person name="Kosti I."/>
            <person name="LaButti K."/>
            <person name="Lindquist E.A."/>
            <person name="Lucas S."/>
            <person name="Salamov A.A."/>
            <person name="Bradshaw R.E."/>
            <person name="Ciuffetti L."/>
            <person name="Hamelin R.C."/>
            <person name="Kema G.H.J."/>
            <person name="Lawrence C."/>
            <person name="Scott J.A."/>
            <person name="Spatafora J.W."/>
            <person name="Turgeon B.G."/>
            <person name="de Wit P.J.G.M."/>
            <person name="Zhong S."/>
            <person name="Goodwin S.B."/>
            <person name="Grigoriev I.V."/>
        </authorList>
    </citation>
    <scope>NUCLEOTIDE SEQUENCE [LARGE SCALE GENOMIC DNA]</scope>
    <source>
        <strain evidence="5 6">CIRAD86</strain>
    </source>
</reference>
<accession>N1QAH0</accession>
<dbReference type="Pfam" id="PF00149">
    <property type="entry name" value="Metallophos"/>
    <property type="match status" value="1"/>
</dbReference>
<dbReference type="InterPro" id="IPR014485">
    <property type="entry name" value="Pesterase_C1039"/>
</dbReference>
<evidence type="ECO:0000313" key="5">
    <source>
        <dbReference type="EMBL" id="EME88856.1"/>
    </source>
</evidence>
<proteinExistence type="predicted"/>
<feature type="domain" description="Calcineurin-like phosphoesterase" evidence="3">
    <location>
        <begin position="42"/>
        <end position="267"/>
    </location>
</feature>
<dbReference type="KEGG" id="pfj:MYCFIDRAFT_160007"/>
<dbReference type="GO" id="GO:0016787">
    <property type="term" value="F:hydrolase activity"/>
    <property type="evidence" value="ECO:0007669"/>
    <property type="project" value="InterPro"/>
</dbReference>
<dbReference type="CDD" id="cd07407">
    <property type="entry name" value="MPP_YHR202W_N"/>
    <property type="match status" value="1"/>
</dbReference>
<gene>
    <name evidence="5" type="ORF">MYCFIDRAFT_160007</name>
</gene>
<evidence type="ECO:0000259" key="4">
    <source>
        <dbReference type="Pfam" id="PF21953"/>
    </source>
</evidence>
<feature type="domain" description="Putative 5'-nucleotidase C-terminal" evidence="4">
    <location>
        <begin position="369"/>
        <end position="586"/>
    </location>
</feature>
<keyword evidence="2" id="KW-0732">Signal</keyword>
<organism evidence="5 6">
    <name type="scientific">Pseudocercospora fijiensis (strain CIRAD86)</name>
    <name type="common">Black leaf streak disease fungus</name>
    <name type="synonym">Mycosphaerella fijiensis</name>
    <dbReference type="NCBI Taxonomy" id="383855"/>
    <lineage>
        <taxon>Eukaryota</taxon>
        <taxon>Fungi</taxon>
        <taxon>Dikarya</taxon>
        <taxon>Ascomycota</taxon>
        <taxon>Pezizomycotina</taxon>
        <taxon>Dothideomycetes</taxon>
        <taxon>Dothideomycetidae</taxon>
        <taxon>Mycosphaerellales</taxon>
        <taxon>Mycosphaerellaceae</taxon>
        <taxon>Pseudocercospora</taxon>
    </lineage>
</organism>
<dbReference type="VEuPathDB" id="FungiDB:MYCFIDRAFT_160007"/>
<dbReference type="SUPFAM" id="SSF56300">
    <property type="entry name" value="Metallo-dependent phosphatases"/>
    <property type="match status" value="1"/>
</dbReference>
<dbReference type="GO" id="GO:0005576">
    <property type="term" value="C:extracellular region"/>
    <property type="evidence" value="ECO:0007669"/>
    <property type="project" value="EnsemblFungi"/>
</dbReference>
<feature type="region of interest" description="Disordered" evidence="1">
    <location>
        <begin position="511"/>
        <end position="542"/>
    </location>
</feature>
<dbReference type="InterPro" id="IPR004843">
    <property type="entry name" value="Calcineurin-like_PHP"/>
</dbReference>
<dbReference type="Gene3D" id="3.60.21.10">
    <property type="match status" value="1"/>
</dbReference>
<dbReference type="GO" id="GO:0005829">
    <property type="term" value="C:cytosol"/>
    <property type="evidence" value="ECO:0007669"/>
    <property type="project" value="EnsemblFungi"/>
</dbReference>
<dbReference type="HOGENOM" id="CLU_019028_0_0_1"/>
<dbReference type="InterPro" id="IPR029052">
    <property type="entry name" value="Metallo-depent_PP-like"/>
</dbReference>
<dbReference type="Proteomes" id="UP000016932">
    <property type="component" value="Unassembled WGS sequence"/>
</dbReference>
<evidence type="ECO:0000259" key="3">
    <source>
        <dbReference type="Pfam" id="PF00149"/>
    </source>
</evidence>
<dbReference type="eggNOG" id="KOG4419">
    <property type="taxonomic scope" value="Eukaryota"/>
</dbReference>
<evidence type="ECO:0000256" key="2">
    <source>
        <dbReference type="SAM" id="SignalP"/>
    </source>
</evidence>
<dbReference type="RefSeq" id="XP_007921728.1">
    <property type="nucleotide sequence ID" value="XM_007923537.1"/>
</dbReference>
<keyword evidence="6" id="KW-1185">Reference proteome</keyword>
<protein>
    <submittedName>
        <fullName evidence="5">Uncharacterized protein</fullName>
    </submittedName>
</protein>
<dbReference type="AlphaFoldDB" id="N1QAH0"/>